<dbReference type="PANTHER" id="PTHR46796">
    <property type="entry name" value="HTH-TYPE TRANSCRIPTIONAL ACTIVATOR RHAS-RELATED"/>
    <property type="match status" value="1"/>
</dbReference>
<evidence type="ECO:0000313" key="6">
    <source>
        <dbReference type="Proteomes" id="UP000006180"/>
    </source>
</evidence>
<dbReference type="eggNOG" id="COG2207">
    <property type="taxonomic scope" value="Bacteria"/>
</dbReference>
<evidence type="ECO:0000313" key="5">
    <source>
        <dbReference type="EMBL" id="AFL54700.1"/>
    </source>
</evidence>
<dbReference type="Proteomes" id="UP000006180">
    <property type="component" value="Chromosome"/>
</dbReference>
<evidence type="ECO:0000259" key="4">
    <source>
        <dbReference type="PROSITE" id="PS01124"/>
    </source>
</evidence>
<keyword evidence="1" id="KW-0805">Transcription regulation</keyword>
<dbReference type="GO" id="GO:0003700">
    <property type="term" value="F:DNA-binding transcription factor activity"/>
    <property type="evidence" value="ECO:0007669"/>
    <property type="project" value="InterPro"/>
</dbReference>
<dbReference type="InterPro" id="IPR003313">
    <property type="entry name" value="AraC-bd"/>
</dbReference>
<dbReference type="KEGG" id="sfd:USDA257_c62030"/>
<dbReference type="Gene3D" id="1.10.10.60">
    <property type="entry name" value="Homeodomain-like"/>
    <property type="match status" value="1"/>
</dbReference>
<evidence type="ECO:0000256" key="2">
    <source>
        <dbReference type="ARBA" id="ARBA00023125"/>
    </source>
</evidence>
<dbReference type="InterPro" id="IPR037923">
    <property type="entry name" value="HTH-like"/>
</dbReference>
<keyword evidence="3" id="KW-0804">Transcription</keyword>
<dbReference type="SUPFAM" id="SSF51215">
    <property type="entry name" value="Regulatory protein AraC"/>
    <property type="match status" value="1"/>
</dbReference>
<evidence type="ECO:0000256" key="3">
    <source>
        <dbReference type="ARBA" id="ARBA00023163"/>
    </source>
</evidence>
<accession>I3XFP4</accession>
<dbReference type="PATRIC" id="fig|1185652.3.peg.6438"/>
<dbReference type="AlphaFoldDB" id="I3XFP4"/>
<dbReference type="PROSITE" id="PS01124">
    <property type="entry name" value="HTH_ARAC_FAMILY_2"/>
    <property type="match status" value="1"/>
</dbReference>
<proteinExistence type="predicted"/>
<name>I3XFP4_SINF2</name>
<dbReference type="Gene3D" id="2.60.120.10">
    <property type="entry name" value="Jelly Rolls"/>
    <property type="match status" value="1"/>
</dbReference>
<feature type="domain" description="HTH araC/xylS-type" evidence="4">
    <location>
        <begin position="227"/>
        <end position="324"/>
    </location>
</feature>
<organism evidence="5 6">
    <name type="scientific">Sinorhizobium fredii (strain USDA 257)</name>
    <dbReference type="NCBI Taxonomy" id="1185652"/>
    <lineage>
        <taxon>Bacteria</taxon>
        <taxon>Pseudomonadati</taxon>
        <taxon>Pseudomonadota</taxon>
        <taxon>Alphaproteobacteria</taxon>
        <taxon>Hyphomicrobiales</taxon>
        <taxon>Rhizobiaceae</taxon>
        <taxon>Sinorhizobium/Ensifer group</taxon>
        <taxon>Sinorhizobium</taxon>
    </lineage>
</organism>
<keyword evidence="2" id="KW-0238">DNA-binding</keyword>
<gene>
    <name evidence="5" type="ORF">USDA257_c62030</name>
</gene>
<reference evidence="5 6" key="1">
    <citation type="journal article" date="2012" name="J. Bacteriol.">
        <title>Complete genome sequence of the broad-host-range strain Sinorhizobium fredii USDA257.</title>
        <authorList>
            <person name="Schuldes J."/>
            <person name="Rodriguez Orbegoso M."/>
            <person name="Schmeisser C."/>
            <person name="Krishnan H.B."/>
            <person name="Daniel R."/>
            <person name="Streit W.R."/>
        </authorList>
    </citation>
    <scope>NUCLEOTIDE SEQUENCE [LARGE SCALE GENOMIC DNA]</scope>
    <source>
        <strain evidence="5 6">USDA 257</strain>
    </source>
</reference>
<dbReference type="HOGENOM" id="CLU_000445_88_16_5"/>
<dbReference type="SUPFAM" id="SSF46689">
    <property type="entry name" value="Homeodomain-like"/>
    <property type="match status" value="2"/>
</dbReference>
<dbReference type="GO" id="GO:0043565">
    <property type="term" value="F:sequence-specific DNA binding"/>
    <property type="evidence" value="ECO:0007669"/>
    <property type="project" value="InterPro"/>
</dbReference>
<dbReference type="Pfam" id="PF02311">
    <property type="entry name" value="AraC_binding"/>
    <property type="match status" value="1"/>
</dbReference>
<sequence>MTLLEAAQEPQALQRSPCVKHCHLLRSRTARPLCRRTMERLYKHSSSTKKSNGDRSVTKGQFRVMPRRIAGVDVVEAATRHSFARHTHEQFGIGLIHQGAQTSLSGRGTVEAEAGDMITVNPGEVHDGAPIGDAGRSWRMLYLEPSLVEAAVSDISEGRTKTREFADPVIRSAALAARFRSIFAVAATGGSAEATLQWEELAVTLLADAMHLVPRSPDRHKVPASIAAAVALIDDDPLAPLTLTDLAAASGLSRFQVVRGIDRATGLTPHAYLMQRRIDIVRRLLGEGTPLAEAAIAGGFADQSHMTRVFVRKYGFSPGAYARAVN</sequence>
<dbReference type="InterPro" id="IPR050204">
    <property type="entry name" value="AraC_XylS_family_regulators"/>
</dbReference>
<evidence type="ECO:0000256" key="1">
    <source>
        <dbReference type="ARBA" id="ARBA00023015"/>
    </source>
</evidence>
<dbReference type="InterPro" id="IPR009057">
    <property type="entry name" value="Homeodomain-like_sf"/>
</dbReference>
<dbReference type="SMART" id="SM00342">
    <property type="entry name" value="HTH_ARAC"/>
    <property type="match status" value="1"/>
</dbReference>
<protein>
    <submittedName>
        <fullName evidence="5">Transcriptional regulator, AraC family</fullName>
    </submittedName>
</protein>
<dbReference type="InterPro" id="IPR018060">
    <property type="entry name" value="HTH_AraC"/>
</dbReference>
<dbReference type="Pfam" id="PF12833">
    <property type="entry name" value="HTH_18"/>
    <property type="match status" value="1"/>
</dbReference>
<dbReference type="InterPro" id="IPR014710">
    <property type="entry name" value="RmlC-like_jellyroll"/>
</dbReference>
<dbReference type="PANTHER" id="PTHR46796:SF2">
    <property type="entry name" value="TRANSCRIPTIONAL REGULATORY PROTEIN"/>
    <property type="match status" value="1"/>
</dbReference>
<dbReference type="EMBL" id="CP003563">
    <property type="protein sequence ID" value="AFL54700.1"/>
    <property type="molecule type" value="Genomic_DNA"/>
</dbReference>
<dbReference type="STRING" id="1185652.USDA257_c62030"/>